<accession>A0A345ULW4</accession>
<dbReference type="Proteomes" id="UP000254808">
    <property type="component" value="Chromosome"/>
</dbReference>
<dbReference type="AlphaFoldDB" id="A0A345ULW4"/>
<name>A0A345ULW4_9BACT</name>
<dbReference type="EMBL" id="CP027806">
    <property type="protein sequence ID" value="AXJ01466.1"/>
    <property type="molecule type" value="Genomic_DNA"/>
</dbReference>
<protein>
    <submittedName>
        <fullName evidence="1">Uncharacterized protein</fullName>
    </submittedName>
</protein>
<organism evidence="1 2">
    <name type="scientific">Cyclonatronum proteinivorum</name>
    <dbReference type="NCBI Taxonomy" id="1457365"/>
    <lineage>
        <taxon>Bacteria</taxon>
        <taxon>Pseudomonadati</taxon>
        <taxon>Balneolota</taxon>
        <taxon>Balneolia</taxon>
        <taxon>Balneolales</taxon>
        <taxon>Cyclonatronaceae</taxon>
        <taxon>Cyclonatronum</taxon>
    </lineage>
</organism>
<proteinExistence type="predicted"/>
<keyword evidence="2" id="KW-1185">Reference proteome</keyword>
<gene>
    <name evidence="1" type="ORF">CYPRO_2218</name>
</gene>
<sequence length="92" mass="10562">MLFPWRKEANSYIRAVTPRPVKIGAVLTFVTFRFHAADHVFPGGTPLAEGSLAPWRFRITMPKQQCRYEFDDINKTILVNSPLERGDPNEMV</sequence>
<reference evidence="1 2" key="1">
    <citation type="submission" date="2018-03" db="EMBL/GenBank/DDBJ databases">
        <title>Phenotypic and genomic properties of Cyclonatronum proteinivorum gen. nov., sp. nov., a haloalkaliphilic bacteroidete from soda lakes possessing Na+-translocating rhodopsin.</title>
        <authorList>
            <person name="Toshchakov S.V."/>
            <person name="Korzhenkov A."/>
            <person name="Samarov N.I."/>
            <person name="Kublanov I.V."/>
            <person name="Muntyan M.S."/>
            <person name="Sorokin D.Y."/>
        </authorList>
    </citation>
    <scope>NUCLEOTIDE SEQUENCE [LARGE SCALE GENOMIC DNA]</scope>
    <source>
        <strain evidence="1 2">Omega</strain>
    </source>
</reference>
<evidence type="ECO:0000313" key="1">
    <source>
        <dbReference type="EMBL" id="AXJ01466.1"/>
    </source>
</evidence>
<evidence type="ECO:0000313" key="2">
    <source>
        <dbReference type="Proteomes" id="UP000254808"/>
    </source>
</evidence>
<dbReference type="KEGG" id="cprv:CYPRO_2218"/>